<name>A0ABR8UBK7_9BACL</name>
<dbReference type="InterPro" id="IPR029063">
    <property type="entry name" value="SAM-dependent_MTases_sf"/>
</dbReference>
<reference evidence="1 2" key="1">
    <citation type="submission" date="2020-08" db="EMBL/GenBank/DDBJ databases">
        <title>A Genomic Blueprint of the Chicken Gut Microbiome.</title>
        <authorList>
            <person name="Gilroy R."/>
            <person name="Ravi A."/>
            <person name="Getino M."/>
            <person name="Pursley I."/>
            <person name="Horton D.L."/>
            <person name="Alikhan N.-F."/>
            <person name="Baker D."/>
            <person name="Gharbi K."/>
            <person name="Hall N."/>
            <person name="Watson M."/>
            <person name="Adriaenssens E.M."/>
            <person name="Foster-Nyarko E."/>
            <person name="Jarju S."/>
            <person name="Secka A."/>
            <person name="Antonio M."/>
            <person name="Oren A."/>
            <person name="Chaudhuri R."/>
            <person name="La Ragione R.M."/>
            <person name="Hildebrand F."/>
            <person name="Pallen M.J."/>
        </authorList>
    </citation>
    <scope>NUCLEOTIDE SEQUENCE [LARGE SCALE GENOMIC DNA]</scope>
    <source>
        <strain evidence="1 2">Sa2YVA2</strain>
    </source>
</reference>
<evidence type="ECO:0008006" key="3">
    <source>
        <dbReference type="Google" id="ProtNLM"/>
    </source>
</evidence>
<protein>
    <recommendedName>
        <fullName evidence="3">Class I SAM-dependent methyltransferase</fullName>
    </recommendedName>
</protein>
<comment type="caution">
    <text evidence="1">The sequence shown here is derived from an EMBL/GenBank/DDBJ whole genome shotgun (WGS) entry which is preliminary data.</text>
</comment>
<proteinExistence type="predicted"/>
<dbReference type="SUPFAM" id="SSF53335">
    <property type="entry name" value="S-adenosyl-L-methionine-dependent methyltransferases"/>
    <property type="match status" value="1"/>
</dbReference>
<sequence length="68" mass="7922">MSYMEENLEKYADPEMYDHLHEGYEVDLKTILKWAKQDGPIVELACGTGRLTIPMAQKGFRMIKMDIK</sequence>
<organism evidence="1 2">
    <name type="scientific">Sporosarcina quadrami</name>
    <dbReference type="NCBI Taxonomy" id="2762234"/>
    <lineage>
        <taxon>Bacteria</taxon>
        <taxon>Bacillati</taxon>
        <taxon>Bacillota</taxon>
        <taxon>Bacilli</taxon>
        <taxon>Bacillales</taxon>
        <taxon>Caryophanaceae</taxon>
        <taxon>Sporosarcina</taxon>
    </lineage>
</organism>
<evidence type="ECO:0000313" key="1">
    <source>
        <dbReference type="EMBL" id="MBD7985396.1"/>
    </source>
</evidence>
<dbReference type="RefSeq" id="WP_191695224.1">
    <property type="nucleotide sequence ID" value="NZ_JACSQN010000011.1"/>
</dbReference>
<accession>A0ABR8UBK7</accession>
<dbReference type="Proteomes" id="UP000626786">
    <property type="component" value="Unassembled WGS sequence"/>
</dbReference>
<dbReference type="EMBL" id="JACSQN010000011">
    <property type="protein sequence ID" value="MBD7985396.1"/>
    <property type="molecule type" value="Genomic_DNA"/>
</dbReference>
<evidence type="ECO:0000313" key="2">
    <source>
        <dbReference type="Proteomes" id="UP000626786"/>
    </source>
</evidence>
<gene>
    <name evidence="1" type="ORF">H9649_12420</name>
</gene>
<dbReference type="Gene3D" id="3.40.50.150">
    <property type="entry name" value="Vaccinia Virus protein VP39"/>
    <property type="match status" value="1"/>
</dbReference>
<keyword evidence="2" id="KW-1185">Reference proteome</keyword>